<dbReference type="Proteomes" id="UP000664940">
    <property type="component" value="Unassembled WGS sequence"/>
</dbReference>
<reference evidence="2 3" key="1">
    <citation type="journal article" date="2020" name="Nature">
        <title>Six reference-quality genomes reveal evolution of bat adaptations.</title>
        <authorList>
            <person name="Jebb D."/>
            <person name="Huang Z."/>
            <person name="Pippel M."/>
            <person name="Hughes G.M."/>
            <person name="Lavrichenko K."/>
            <person name="Devanna P."/>
            <person name="Winkler S."/>
            <person name="Jermiin L.S."/>
            <person name="Skirmuntt E.C."/>
            <person name="Katzourakis A."/>
            <person name="Burkitt-Gray L."/>
            <person name="Ray D.A."/>
            <person name="Sullivan K.A.M."/>
            <person name="Roscito J.G."/>
            <person name="Kirilenko B.M."/>
            <person name="Davalos L.M."/>
            <person name="Corthals A.P."/>
            <person name="Power M.L."/>
            <person name="Jones G."/>
            <person name="Ransome R.D."/>
            <person name="Dechmann D.K.N."/>
            <person name="Locatelli A.G."/>
            <person name="Puechmaille S.J."/>
            <person name="Fedrigo O."/>
            <person name="Jarvis E.D."/>
            <person name="Hiller M."/>
            <person name="Vernes S.C."/>
            <person name="Myers E.W."/>
            <person name="Teeling E.C."/>
        </authorList>
    </citation>
    <scope>NUCLEOTIDE SEQUENCE [LARGE SCALE GENOMIC DNA]</scope>
    <source>
        <strain evidence="2">Bat1K_MPI-CBG_1</strain>
    </source>
</reference>
<comment type="caution">
    <text evidence="2">The sequence shown here is derived from an EMBL/GenBank/DDBJ whole genome shotgun (WGS) entry which is preliminary data.</text>
</comment>
<evidence type="ECO:0000313" key="2">
    <source>
        <dbReference type="EMBL" id="KAF6081788.1"/>
    </source>
</evidence>
<name>A0A833YWB7_9CHIR</name>
<proteinExistence type="predicted"/>
<accession>A0A833YWB7</accession>
<organism evidence="2 3">
    <name type="scientific">Phyllostomus discolor</name>
    <name type="common">pale spear-nosed bat</name>
    <dbReference type="NCBI Taxonomy" id="89673"/>
    <lineage>
        <taxon>Eukaryota</taxon>
        <taxon>Metazoa</taxon>
        <taxon>Chordata</taxon>
        <taxon>Craniata</taxon>
        <taxon>Vertebrata</taxon>
        <taxon>Euteleostomi</taxon>
        <taxon>Mammalia</taxon>
        <taxon>Eutheria</taxon>
        <taxon>Laurasiatheria</taxon>
        <taxon>Chiroptera</taxon>
        <taxon>Yangochiroptera</taxon>
        <taxon>Phyllostomidae</taxon>
        <taxon>Phyllostominae</taxon>
        <taxon>Phyllostomus</taxon>
    </lineage>
</organism>
<evidence type="ECO:0000313" key="3">
    <source>
        <dbReference type="Proteomes" id="UP000664940"/>
    </source>
</evidence>
<gene>
    <name evidence="2" type="ORF">HJG60_008807</name>
</gene>
<feature type="region of interest" description="Disordered" evidence="1">
    <location>
        <begin position="1"/>
        <end position="88"/>
    </location>
</feature>
<feature type="compositionally biased region" description="Gly residues" evidence="1">
    <location>
        <begin position="1"/>
        <end position="13"/>
    </location>
</feature>
<feature type="compositionally biased region" description="Basic and acidic residues" evidence="1">
    <location>
        <begin position="15"/>
        <end position="41"/>
    </location>
</feature>
<feature type="compositionally biased region" description="Low complexity" evidence="1">
    <location>
        <begin position="63"/>
        <end position="72"/>
    </location>
</feature>
<sequence>MKTGRMGEGGGEGSEGERAGESGREREGKGETREGERERDLNFPSGRGAVARQGLAEGRDWRAPPAAAAAPARRAELHEAAAAGAGRAEGTAWLSPASPAVAQTAAGTARWAHLPGQACQEHCMRSRLWARAR</sequence>
<dbReference type="EMBL" id="JABVXQ010000013">
    <property type="protein sequence ID" value="KAF6081788.1"/>
    <property type="molecule type" value="Genomic_DNA"/>
</dbReference>
<dbReference type="AlphaFoldDB" id="A0A833YWB7"/>
<protein>
    <submittedName>
        <fullName evidence="2">Uncharacterized protein</fullName>
    </submittedName>
</protein>
<evidence type="ECO:0000256" key="1">
    <source>
        <dbReference type="SAM" id="MobiDB-lite"/>
    </source>
</evidence>